<accession>A0A414ITU6</accession>
<keyword evidence="2 4" id="KW-0808">Transferase</keyword>
<sequence length="329" mass="37863">MEKVTAIVAIYKSERFLPKLLDSIINQTWKNLEILLVDDGSPDNSGLICDEYAKKDERIRVIHKKNGGACEARNVGLAEATGEYILVIDGDDWLEEDYVEYLMNLIHETGSDMAMTDKIFTTRDRNQIEHDRIETWTPEEAFCGIIYPKIPIGPWNKIYKTSLLKDNHIDFNRPWSGEGLYFSAMAASCSNRVGVGHKKIYNYRLNNENSGLTHYNVVMGTNALENIKYIKENRVIKTKRTENACNWHIWKNYGYILFLIVATNSVSQNKVLYKDCIHNIRVRLIKVIIHSELGVKTKIKMLIQGLSPVRWAKNDIKQQLAAFKADTME</sequence>
<dbReference type="InterPro" id="IPR001173">
    <property type="entry name" value="Glyco_trans_2-like"/>
</dbReference>
<dbReference type="AlphaFoldDB" id="A0A414ITU6"/>
<evidence type="ECO:0000256" key="2">
    <source>
        <dbReference type="ARBA" id="ARBA00022679"/>
    </source>
</evidence>
<dbReference type="RefSeq" id="WP_117997175.1">
    <property type="nucleotide sequence ID" value="NZ_QRWI01000006.1"/>
</dbReference>
<dbReference type="InterPro" id="IPR029044">
    <property type="entry name" value="Nucleotide-diphossugar_trans"/>
</dbReference>
<comment type="caution">
    <text evidence="4">The sequence shown here is derived from an EMBL/GenBank/DDBJ whole genome shotgun (WGS) entry which is preliminary data.</text>
</comment>
<protein>
    <submittedName>
        <fullName evidence="4">Glycosyltransferase family 2 protein</fullName>
    </submittedName>
</protein>
<dbReference type="GO" id="GO:0016757">
    <property type="term" value="F:glycosyltransferase activity"/>
    <property type="evidence" value="ECO:0007669"/>
    <property type="project" value="UniProtKB-KW"/>
</dbReference>
<dbReference type="CDD" id="cd00761">
    <property type="entry name" value="Glyco_tranf_GTA_type"/>
    <property type="match status" value="1"/>
</dbReference>
<reference evidence="4 5" key="1">
    <citation type="submission" date="2018-08" db="EMBL/GenBank/DDBJ databases">
        <title>A genome reference for cultivated species of the human gut microbiota.</title>
        <authorList>
            <person name="Zou Y."/>
            <person name="Xue W."/>
            <person name="Luo G."/>
        </authorList>
    </citation>
    <scope>NUCLEOTIDE SEQUENCE [LARGE SCALE GENOMIC DNA]</scope>
    <source>
        <strain evidence="4 5">AM29-10</strain>
    </source>
</reference>
<evidence type="ECO:0000313" key="4">
    <source>
        <dbReference type="EMBL" id="RHE32103.1"/>
    </source>
</evidence>
<gene>
    <name evidence="4" type="ORF">DW753_07605</name>
</gene>
<dbReference type="Proteomes" id="UP000285290">
    <property type="component" value="Unassembled WGS sequence"/>
</dbReference>
<dbReference type="PANTHER" id="PTHR22916">
    <property type="entry name" value="GLYCOSYLTRANSFERASE"/>
    <property type="match status" value="1"/>
</dbReference>
<proteinExistence type="predicted"/>
<feature type="domain" description="Glycosyltransferase 2-like" evidence="3">
    <location>
        <begin position="6"/>
        <end position="134"/>
    </location>
</feature>
<organism evidence="4 5">
    <name type="scientific">Agathobacter rectalis</name>
    <dbReference type="NCBI Taxonomy" id="39491"/>
    <lineage>
        <taxon>Bacteria</taxon>
        <taxon>Bacillati</taxon>
        <taxon>Bacillota</taxon>
        <taxon>Clostridia</taxon>
        <taxon>Lachnospirales</taxon>
        <taxon>Lachnospiraceae</taxon>
        <taxon>Agathobacter</taxon>
    </lineage>
</organism>
<keyword evidence="1" id="KW-0328">Glycosyltransferase</keyword>
<evidence type="ECO:0000259" key="3">
    <source>
        <dbReference type="Pfam" id="PF00535"/>
    </source>
</evidence>
<dbReference type="SUPFAM" id="SSF53448">
    <property type="entry name" value="Nucleotide-diphospho-sugar transferases"/>
    <property type="match status" value="1"/>
</dbReference>
<dbReference type="PANTHER" id="PTHR22916:SF51">
    <property type="entry name" value="GLYCOSYLTRANSFERASE EPSH-RELATED"/>
    <property type="match status" value="1"/>
</dbReference>
<name>A0A414ITU6_9FIRM</name>
<evidence type="ECO:0000256" key="1">
    <source>
        <dbReference type="ARBA" id="ARBA00022676"/>
    </source>
</evidence>
<evidence type="ECO:0000313" key="5">
    <source>
        <dbReference type="Proteomes" id="UP000285290"/>
    </source>
</evidence>
<dbReference type="Gene3D" id="3.90.550.10">
    <property type="entry name" value="Spore Coat Polysaccharide Biosynthesis Protein SpsA, Chain A"/>
    <property type="match status" value="1"/>
</dbReference>
<dbReference type="Pfam" id="PF00535">
    <property type="entry name" value="Glycos_transf_2"/>
    <property type="match status" value="1"/>
</dbReference>
<dbReference type="EMBL" id="QSKC01000008">
    <property type="protein sequence ID" value="RHE32103.1"/>
    <property type="molecule type" value="Genomic_DNA"/>
</dbReference>